<feature type="domain" description="Xylose isomerase-like TIM barrel" evidence="1">
    <location>
        <begin position="31"/>
        <end position="269"/>
    </location>
</feature>
<dbReference type="EC" id="4.2.1.44" evidence="2"/>
<dbReference type="EMBL" id="JABEQL010000023">
    <property type="protein sequence ID" value="MBB2180397.1"/>
    <property type="molecule type" value="Genomic_DNA"/>
</dbReference>
<dbReference type="RefSeq" id="WP_182968169.1">
    <property type="nucleotide sequence ID" value="NZ_JABEQL010000023.1"/>
</dbReference>
<proteinExistence type="predicted"/>
<name>A0A7W4JFN0_9PROT</name>
<comment type="caution">
    <text evidence="2">The sequence shown here is derived from an EMBL/GenBank/DDBJ whole genome shotgun (WGS) entry which is preliminary data.</text>
</comment>
<dbReference type="Proteomes" id="UP000525623">
    <property type="component" value="Unassembled WGS sequence"/>
</dbReference>
<keyword evidence="2" id="KW-0456">Lyase</keyword>
<evidence type="ECO:0000259" key="1">
    <source>
        <dbReference type="Pfam" id="PF01261"/>
    </source>
</evidence>
<dbReference type="InterPro" id="IPR050312">
    <property type="entry name" value="IolE/XylAMocC-like"/>
</dbReference>
<dbReference type="InterPro" id="IPR013022">
    <property type="entry name" value="Xyl_isomerase-like_TIM-brl"/>
</dbReference>
<evidence type="ECO:0000313" key="3">
    <source>
        <dbReference type="Proteomes" id="UP000525623"/>
    </source>
</evidence>
<dbReference type="GO" id="GO:0050114">
    <property type="term" value="F:myo-inosose-2 dehydratase activity"/>
    <property type="evidence" value="ECO:0007669"/>
    <property type="project" value="UniProtKB-EC"/>
</dbReference>
<dbReference type="AlphaFoldDB" id="A0A7W4JFN0"/>
<dbReference type="NCBIfam" id="TIGR04379">
    <property type="entry name" value="myo_inos_iolE"/>
    <property type="match status" value="1"/>
</dbReference>
<reference evidence="2 3" key="1">
    <citation type="submission" date="2020-04" db="EMBL/GenBank/DDBJ databases">
        <title>Description of novel Gluconacetobacter.</title>
        <authorList>
            <person name="Sombolestani A."/>
        </authorList>
    </citation>
    <scope>NUCLEOTIDE SEQUENCE [LARGE SCALE GENOMIC DNA]</scope>
    <source>
        <strain evidence="2 3">LMG 27725</strain>
    </source>
</reference>
<sequence>MAIRIGANPIIWSNDDLPSIGGGTSLQDCLSQARRAGIEGMELGNKFPRTVDGMKSALEPHGLDFISGWWSCNLLTHSVEKEIEDFQPRLALLKGMGCTVCIVCETSNAIHGDINAPLSTRPVLDDWEWRHFAERLTAFGTYLQDNGIALVYHHHMGTIVQDRADIARLMDSTGESVNLLLDAGHALWGGSDPAELARCYAGRIGHLHGKDVRPLKRAQADLADYSFLRAVLSGVFTMPGDGCIDFARIMRELPEYSGWIVLEAEQDPDLAQPLLYARMGRNYLHDVLIQTGHRQ</sequence>
<dbReference type="PANTHER" id="PTHR12110:SF41">
    <property type="entry name" value="INOSOSE DEHYDRATASE"/>
    <property type="match status" value="1"/>
</dbReference>
<organism evidence="2 3">
    <name type="scientific">Gluconacetobacter tumulicola</name>
    <dbReference type="NCBI Taxonomy" id="1017177"/>
    <lineage>
        <taxon>Bacteria</taxon>
        <taxon>Pseudomonadati</taxon>
        <taxon>Pseudomonadota</taxon>
        <taxon>Alphaproteobacteria</taxon>
        <taxon>Acetobacterales</taxon>
        <taxon>Acetobacteraceae</taxon>
        <taxon>Gluconacetobacter</taxon>
    </lineage>
</organism>
<gene>
    <name evidence="2" type="primary">iolE</name>
    <name evidence="2" type="ORF">HLH29_14730</name>
</gene>
<dbReference type="PANTHER" id="PTHR12110">
    <property type="entry name" value="HYDROXYPYRUVATE ISOMERASE"/>
    <property type="match status" value="1"/>
</dbReference>
<dbReference type="InterPro" id="IPR036237">
    <property type="entry name" value="Xyl_isomerase-like_sf"/>
</dbReference>
<dbReference type="Gene3D" id="3.20.20.150">
    <property type="entry name" value="Divalent-metal-dependent TIM barrel enzymes"/>
    <property type="match status" value="1"/>
</dbReference>
<dbReference type="InterPro" id="IPR030823">
    <property type="entry name" value="IolE/MocC"/>
</dbReference>
<keyword evidence="3" id="KW-1185">Reference proteome</keyword>
<dbReference type="Pfam" id="PF01261">
    <property type="entry name" value="AP_endonuc_2"/>
    <property type="match status" value="1"/>
</dbReference>
<evidence type="ECO:0000313" key="2">
    <source>
        <dbReference type="EMBL" id="MBB2180397.1"/>
    </source>
</evidence>
<protein>
    <submittedName>
        <fullName evidence="2">Myo-inosose-2 dehydratase</fullName>
        <ecNumber evidence="2">4.2.1.44</ecNumber>
    </submittedName>
</protein>
<dbReference type="SUPFAM" id="SSF51658">
    <property type="entry name" value="Xylose isomerase-like"/>
    <property type="match status" value="1"/>
</dbReference>
<accession>A0A7W4JFN0</accession>